<dbReference type="SUPFAM" id="SSF57756">
    <property type="entry name" value="Retrovirus zinc finger-like domains"/>
    <property type="match status" value="1"/>
</dbReference>
<evidence type="ECO:0000313" key="4">
    <source>
        <dbReference type="Proteomes" id="UP000701853"/>
    </source>
</evidence>
<accession>A0A8J5YUP4</accession>
<dbReference type="OrthoDB" id="999832at2759"/>
<feature type="domain" description="CCHC-type" evidence="2">
    <location>
        <begin position="216"/>
        <end position="230"/>
    </location>
</feature>
<dbReference type="Pfam" id="PF25597">
    <property type="entry name" value="SH3_retrovirus"/>
    <property type="match status" value="1"/>
</dbReference>
<keyword evidence="1" id="KW-0863">Zinc-finger</keyword>
<keyword evidence="4" id="KW-1185">Reference proteome</keyword>
<dbReference type="EMBL" id="JAHUZN010000008">
    <property type="protein sequence ID" value="KAG8486960.1"/>
    <property type="molecule type" value="Genomic_DNA"/>
</dbReference>
<protein>
    <recommendedName>
        <fullName evidence="2">CCHC-type domain-containing protein</fullName>
    </recommendedName>
</protein>
<dbReference type="Proteomes" id="UP000701853">
    <property type="component" value="Chromosome 8"/>
</dbReference>
<name>A0A8J5YUP4_9ROSI</name>
<dbReference type="PANTHER" id="PTHR47592:SF29">
    <property type="entry name" value="ZINC FINGER, CCHC-TYPE"/>
    <property type="match status" value="1"/>
</dbReference>
<dbReference type="PROSITE" id="PS50158">
    <property type="entry name" value="ZF_CCHC"/>
    <property type="match status" value="1"/>
</dbReference>
<dbReference type="Pfam" id="PF14223">
    <property type="entry name" value="Retrotran_gag_2"/>
    <property type="match status" value="1"/>
</dbReference>
<dbReference type="Gene3D" id="4.10.60.10">
    <property type="entry name" value="Zinc finger, CCHC-type"/>
    <property type="match status" value="1"/>
</dbReference>
<evidence type="ECO:0000313" key="3">
    <source>
        <dbReference type="EMBL" id="KAG8486960.1"/>
    </source>
</evidence>
<dbReference type="InterPro" id="IPR036875">
    <property type="entry name" value="Znf_CCHC_sf"/>
</dbReference>
<dbReference type="PANTHER" id="PTHR47592">
    <property type="entry name" value="PBF68 PROTEIN"/>
    <property type="match status" value="1"/>
</dbReference>
<keyword evidence="1" id="KW-0862">Zinc</keyword>
<keyword evidence="1" id="KW-0479">Metal-binding</keyword>
<gene>
    <name evidence="3" type="ORF">CXB51_020462</name>
</gene>
<evidence type="ECO:0000256" key="1">
    <source>
        <dbReference type="PROSITE-ProRule" id="PRU00047"/>
    </source>
</evidence>
<proteinExistence type="predicted"/>
<dbReference type="GO" id="GO:0008270">
    <property type="term" value="F:zinc ion binding"/>
    <property type="evidence" value="ECO:0007669"/>
    <property type="project" value="UniProtKB-KW"/>
</dbReference>
<dbReference type="InterPro" id="IPR001878">
    <property type="entry name" value="Znf_CCHC"/>
</dbReference>
<sequence>MHFLLSTLKIAYVLDTPRPDEIENESVAATRERQKWDNADYMCMGHILNGLSDGLFDTYKNEVIAKELWDKLETRYMTEDVTSKEFLVSRFNNYQVVDGRSVMEQFRDIDKMLNQFKQYDMKMDEMIVVSSIIDKLPPSWKDFKRSLKHKKEEISLEALANHLRIEEEYRKQDQNLNSENAKVHVTEEVQTTKPFKRKFKQTDRALKFKKKQKGSCYHCGKPGHFKNKCRFLKKKSSSKADNNEKFVAMISEINMDQDDNTWWIDTEATKHVCKDKSMFTKFTQCENDNVLYMGNSSTAVIKGKGSVELQFTSGKVCGCRAIVKVPTPKRKKLGERGIECIFVGYAHNSKAYRFMNIESDPMTFEEAMKSQDPAFWKEAINDEIDSIMGN</sequence>
<comment type="caution">
    <text evidence="3">The sequence shown here is derived from an EMBL/GenBank/DDBJ whole genome shotgun (WGS) entry which is preliminary data.</text>
</comment>
<reference evidence="3 4" key="1">
    <citation type="journal article" date="2021" name="bioRxiv">
        <title>The Gossypium anomalum genome as a resource for cotton improvement and evolutionary analysis of hybrid incompatibility.</title>
        <authorList>
            <person name="Grover C.E."/>
            <person name="Yuan D."/>
            <person name="Arick M.A."/>
            <person name="Miller E.R."/>
            <person name="Hu G."/>
            <person name="Peterson D.G."/>
            <person name="Wendel J.F."/>
            <person name="Udall J.A."/>
        </authorList>
    </citation>
    <scope>NUCLEOTIDE SEQUENCE [LARGE SCALE GENOMIC DNA]</scope>
    <source>
        <strain evidence="3">JFW-Udall</strain>
        <tissue evidence="3">Leaf</tissue>
    </source>
</reference>
<dbReference type="GO" id="GO:0003676">
    <property type="term" value="F:nucleic acid binding"/>
    <property type="evidence" value="ECO:0007669"/>
    <property type="project" value="InterPro"/>
</dbReference>
<dbReference type="InterPro" id="IPR057670">
    <property type="entry name" value="SH3_retrovirus"/>
</dbReference>
<dbReference type="AlphaFoldDB" id="A0A8J5YUP4"/>
<organism evidence="3 4">
    <name type="scientific">Gossypium anomalum</name>
    <dbReference type="NCBI Taxonomy" id="47600"/>
    <lineage>
        <taxon>Eukaryota</taxon>
        <taxon>Viridiplantae</taxon>
        <taxon>Streptophyta</taxon>
        <taxon>Embryophyta</taxon>
        <taxon>Tracheophyta</taxon>
        <taxon>Spermatophyta</taxon>
        <taxon>Magnoliopsida</taxon>
        <taxon>eudicotyledons</taxon>
        <taxon>Gunneridae</taxon>
        <taxon>Pentapetalae</taxon>
        <taxon>rosids</taxon>
        <taxon>malvids</taxon>
        <taxon>Malvales</taxon>
        <taxon>Malvaceae</taxon>
        <taxon>Malvoideae</taxon>
        <taxon>Gossypium</taxon>
    </lineage>
</organism>
<evidence type="ECO:0000259" key="2">
    <source>
        <dbReference type="PROSITE" id="PS50158"/>
    </source>
</evidence>